<protein>
    <recommendedName>
        <fullName evidence="2">DUF753 domain-containing protein</fullName>
    </recommendedName>
</protein>
<dbReference type="InterPro" id="IPR008472">
    <property type="entry name" value="DUF753"/>
</dbReference>
<dbReference type="STRING" id="7244.B4LSI7"/>
<feature type="domain" description="DUF753" evidence="2">
    <location>
        <begin position="241"/>
        <end position="312"/>
    </location>
</feature>
<feature type="domain" description="DUF753" evidence="2">
    <location>
        <begin position="158"/>
        <end position="231"/>
    </location>
</feature>
<dbReference type="PhylomeDB" id="B4LSI7"/>
<feature type="chain" id="PRO_5002816646" description="DUF753 domain-containing protein" evidence="1">
    <location>
        <begin position="24"/>
        <end position="424"/>
    </location>
</feature>
<organism evidence="3 4">
    <name type="scientific">Drosophila virilis</name>
    <name type="common">Fruit fly</name>
    <dbReference type="NCBI Taxonomy" id="7244"/>
    <lineage>
        <taxon>Eukaryota</taxon>
        <taxon>Metazoa</taxon>
        <taxon>Ecdysozoa</taxon>
        <taxon>Arthropoda</taxon>
        <taxon>Hexapoda</taxon>
        <taxon>Insecta</taxon>
        <taxon>Pterygota</taxon>
        <taxon>Neoptera</taxon>
        <taxon>Endopterygota</taxon>
        <taxon>Diptera</taxon>
        <taxon>Brachycera</taxon>
        <taxon>Muscomorpha</taxon>
        <taxon>Ephydroidea</taxon>
        <taxon>Drosophilidae</taxon>
        <taxon>Drosophila</taxon>
    </lineage>
</organism>
<name>B4LSI7_DROVI</name>
<dbReference type="OrthoDB" id="7979834at2759"/>
<evidence type="ECO:0000259" key="2">
    <source>
        <dbReference type="Pfam" id="PF05444"/>
    </source>
</evidence>
<dbReference type="KEGG" id="dvi:6627765"/>
<accession>B4LSI7</accession>
<proteinExistence type="predicted"/>
<keyword evidence="4" id="KW-1185">Reference proteome</keyword>
<evidence type="ECO:0000313" key="4">
    <source>
        <dbReference type="Proteomes" id="UP000008792"/>
    </source>
</evidence>
<dbReference type="eggNOG" id="ENOG502T86R">
    <property type="taxonomic scope" value="Eukaryota"/>
</dbReference>
<dbReference type="HOGENOM" id="CLU_036749_0_0_1"/>
<dbReference type="InParanoid" id="B4LSI7"/>
<dbReference type="OMA" id="ELMQYQC"/>
<keyword evidence="1" id="KW-0732">Signal</keyword>
<dbReference type="PANTHER" id="PTHR21721">
    <property type="entry name" value="GH09876P-RELATED"/>
    <property type="match status" value="1"/>
</dbReference>
<evidence type="ECO:0000256" key="1">
    <source>
        <dbReference type="SAM" id="SignalP"/>
    </source>
</evidence>
<sequence length="424" mass="44033">MRSRRVCLLIATFIAIGQFGCQALSCTTTGSATPTICGEGVTECFAKSDASGTVTRGCVTDATCPSANCLTCSTDNCNAYLVCKQCDGTQPQCATSQTAMVTSLQLCSTSAQQCLNQLADNGTLTRGCGECAAGVGNCSPCNTDNCNVGIYPADRRLCYQCDGANCQTLDNATVLMPCGIYQAEAQKCYMIGSSATAMQRGCQNDAAAGNKCAGATPDASCVFCDTENGCNNRPYESVLGSCIKCSDNSTCADSQAADKAVACPASVYTETEVSCYTKTGDDGTVSRGCTNELTEACNTTTNCESCSGTGCNIQAAGFGCLICRSDNYAPCRSAEVGVELCPVASQTGEDAKKCFNGEWNGVVVRGCLADATPLMKFQCTSADDSRCETCNIKGCNIKTYNGAATLQHMGLGLFGLIFVVSKYL</sequence>
<gene>
    <name evidence="3" type="primary">Dvir\GJ17670</name>
    <name evidence="3" type="ORF">Dvir_GJ17670</name>
</gene>
<dbReference type="PANTHER" id="PTHR21721:SF27">
    <property type="entry name" value="GH09876P"/>
    <property type="match status" value="1"/>
</dbReference>
<evidence type="ECO:0000313" key="3">
    <source>
        <dbReference type="EMBL" id="EDW64809.1"/>
    </source>
</evidence>
<reference evidence="3 4" key="1">
    <citation type="journal article" date="2007" name="Nature">
        <title>Evolution of genes and genomes on the Drosophila phylogeny.</title>
        <authorList>
            <consortium name="Drosophila 12 Genomes Consortium"/>
            <person name="Clark A.G."/>
            <person name="Eisen M.B."/>
            <person name="Smith D.R."/>
            <person name="Bergman C.M."/>
            <person name="Oliver B."/>
            <person name="Markow T.A."/>
            <person name="Kaufman T.C."/>
            <person name="Kellis M."/>
            <person name="Gelbart W."/>
            <person name="Iyer V.N."/>
            <person name="Pollard D.A."/>
            <person name="Sackton T.B."/>
            <person name="Larracuente A.M."/>
            <person name="Singh N.D."/>
            <person name="Abad J.P."/>
            <person name="Abt D.N."/>
            <person name="Adryan B."/>
            <person name="Aguade M."/>
            <person name="Akashi H."/>
            <person name="Anderson W.W."/>
            <person name="Aquadro C.F."/>
            <person name="Ardell D.H."/>
            <person name="Arguello R."/>
            <person name="Artieri C.G."/>
            <person name="Barbash D.A."/>
            <person name="Barker D."/>
            <person name="Barsanti P."/>
            <person name="Batterham P."/>
            <person name="Batzoglou S."/>
            <person name="Begun D."/>
            <person name="Bhutkar A."/>
            <person name="Blanco E."/>
            <person name="Bosak S.A."/>
            <person name="Bradley R.K."/>
            <person name="Brand A.D."/>
            <person name="Brent M.R."/>
            <person name="Brooks A.N."/>
            <person name="Brown R.H."/>
            <person name="Butlin R.K."/>
            <person name="Caggese C."/>
            <person name="Calvi B.R."/>
            <person name="Bernardo de Carvalho A."/>
            <person name="Caspi A."/>
            <person name="Castrezana S."/>
            <person name="Celniker S.E."/>
            <person name="Chang J.L."/>
            <person name="Chapple C."/>
            <person name="Chatterji S."/>
            <person name="Chinwalla A."/>
            <person name="Civetta A."/>
            <person name="Clifton S.W."/>
            <person name="Comeron J.M."/>
            <person name="Costello J.C."/>
            <person name="Coyne J.A."/>
            <person name="Daub J."/>
            <person name="David R.G."/>
            <person name="Delcher A.L."/>
            <person name="Delehaunty K."/>
            <person name="Do C.B."/>
            <person name="Ebling H."/>
            <person name="Edwards K."/>
            <person name="Eickbush T."/>
            <person name="Evans J.D."/>
            <person name="Filipski A."/>
            <person name="Findeiss S."/>
            <person name="Freyhult E."/>
            <person name="Fulton L."/>
            <person name="Fulton R."/>
            <person name="Garcia A.C."/>
            <person name="Gardiner A."/>
            <person name="Garfield D.A."/>
            <person name="Garvin B.E."/>
            <person name="Gibson G."/>
            <person name="Gilbert D."/>
            <person name="Gnerre S."/>
            <person name="Godfrey J."/>
            <person name="Good R."/>
            <person name="Gotea V."/>
            <person name="Gravely B."/>
            <person name="Greenberg A.J."/>
            <person name="Griffiths-Jones S."/>
            <person name="Gross S."/>
            <person name="Guigo R."/>
            <person name="Gustafson E.A."/>
            <person name="Haerty W."/>
            <person name="Hahn M.W."/>
            <person name="Halligan D.L."/>
            <person name="Halpern A.L."/>
            <person name="Halter G.M."/>
            <person name="Han M.V."/>
            <person name="Heger A."/>
            <person name="Hillier L."/>
            <person name="Hinrichs A.S."/>
            <person name="Holmes I."/>
            <person name="Hoskins R.A."/>
            <person name="Hubisz M.J."/>
            <person name="Hultmark D."/>
            <person name="Huntley M.A."/>
            <person name="Jaffe D.B."/>
            <person name="Jagadeeshan S."/>
            <person name="Jeck W.R."/>
            <person name="Johnson J."/>
            <person name="Jones C.D."/>
            <person name="Jordan W.C."/>
            <person name="Karpen G.H."/>
            <person name="Kataoka E."/>
            <person name="Keightley P.D."/>
            <person name="Kheradpour P."/>
            <person name="Kirkness E.F."/>
            <person name="Koerich L.B."/>
            <person name="Kristiansen K."/>
            <person name="Kudrna D."/>
            <person name="Kulathinal R.J."/>
            <person name="Kumar S."/>
            <person name="Kwok R."/>
            <person name="Lander E."/>
            <person name="Langley C.H."/>
            <person name="Lapoint R."/>
            <person name="Lazzaro B.P."/>
            <person name="Lee S.J."/>
            <person name="Levesque L."/>
            <person name="Li R."/>
            <person name="Lin C.F."/>
            <person name="Lin M.F."/>
            <person name="Lindblad-Toh K."/>
            <person name="Llopart A."/>
            <person name="Long M."/>
            <person name="Low L."/>
            <person name="Lozovsky E."/>
            <person name="Lu J."/>
            <person name="Luo M."/>
            <person name="Machado C.A."/>
            <person name="Makalowski W."/>
            <person name="Marzo M."/>
            <person name="Matsuda M."/>
            <person name="Matzkin L."/>
            <person name="McAllister B."/>
            <person name="McBride C.S."/>
            <person name="McKernan B."/>
            <person name="McKernan K."/>
            <person name="Mendez-Lago M."/>
            <person name="Minx P."/>
            <person name="Mollenhauer M.U."/>
            <person name="Montooth K."/>
            <person name="Mount S.M."/>
            <person name="Mu X."/>
            <person name="Myers E."/>
            <person name="Negre B."/>
            <person name="Newfeld S."/>
            <person name="Nielsen R."/>
            <person name="Noor M.A."/>
            <person name="O'Grady P."/>
            <person name="Pachter L."/>
            <person name="Papaceit M."/>
            <person name="Parisi M.J."/>
            <person name="Parisi M."/>
            <person name="Parts L."/>
            <person name="Pedersen J.S."/>
            <person name="Pesole G."/>
            <person name="Phillippy A.M."/>
            <person name="Ponting C.P."/>
            <person name="Pop M."/>
            <person name="Porcelli D."/>
            <person name="Powell J.R."/>
            <person name="Prohaska S."/>
            <person name="Pruitt K."/>
            <person name="Puig M."/>
            <person name="Quesneville H."/>
            <person name="Ram K.R."/>
            <person name="Rand D."/>
            <person name="Rasmussen M.D."/>
            <person name="Reed L.K."/>
            <person name="Reenan R."/>
            <person name="Reily A."/>
            <person name="Remington K.A."/>
            <person name="Rieger T.T."/>
            <person name="Ritchie M.G."/>
            <person name="Robin C."/>
            <person name="Rogers Y.H."/>
            <person name="Rohde C."/>
            <person name="Rozas J."/>
            <person name="Rubenfield M.J."/>
            <person name="Ruiz A."/>
            <person name="Russo S."/>
            <person name="Salzberg S.L."/>
            <person name="Sanchez-Gracia A."/>
            <person name="Saranga D.J."/>
            <person name="Sato H."/>
            <person name="Schaeffer S.W."/>
            <person name="Schatz M.C."/>
            <person name="Schlenke T."/>
            <person name="Schwartz R."/>
            <person name="Segarra C."/>
            <person name="Singh R.S."/>
            <person name="Sirot L."/>
            <person name="Sirota M."/>
            <person name="Sisneros N.B."/>
            <person name="Smith C.D."/>
            <person name="Smith T.F."/>
            <person name="Spieth J."/>
            <person name="Stage D.E."/>
            <person name="Stark A."/>
            <person name="Stephan W."/>
            <person name="Strausberg R.L."/>
            <person name="Strempel S."/>
            <person name="Sturgill D."/>
            <person name="Sutton G."/>
            <person name="Sutton G.G."/>
            <person name="Tao W."/>
            <person name="Teichmann S."/>
            <person name="Tobari Y.N."/>
            <person name="Tomimura Y."/>
            <person name="Tsolas J.M."/>
            <person name="Valente V.L."/>
            <person name="Venter E."/>
            <person name="Venter J.C."/>
            <person name="Vicario S."/>
            <person name="Vieira F.G."/>
            <person name="Vilella A.J."/>
            <person name="Villasante A."/>
            <person name="Walenz B."/>
            <person name="Wang J."/>
            <person name="Wasserman M."/>
            <person name="Watts T."/>
            <person name="Wilson D."/>
            <person name="Wilson R.K."/>
            <person name="Wing R.A."/>
            <person name="Wolfner M.F."/>
            <person name="Wong A."/>
            <person name="Wong G.K."/>
            <person name="Wu C.I."/>
            <person name="Wu G."/>
            <person name="Yamamoto D."/>
            <person name="Yang H.P."/>
            <person name="Yang S.P."/>
            <person name="Yorke J.A."/>
            <person name="Yoshida K."/>
            <person name="Zdobnov E."/>
            <person name="Zhang P."/>
            <person name="Zhang Y."/>
            <person name="Zimin A.V."/>
            <person name="Baldwin J."/>
            <person name="Abdouelleil A."/>
            <person name="Abdulkadir J."/>
            <person name="Abebe A."/>
            <person name="Abera B."/>
            <person name="Abreu J."/>
            <person name="Acer S.C."/>
            <person name="Aftuck L."/>
            <person name="Alexander A."/>
            <person name="An P."/>
            <person name="Anderson E."/>
            <person name="Anderson S."/>
            <person name="Arachi H."/>
            <person name="Azer M."/>
            <person name="Bachantsang P."/>
            <person name="Barry A."/>
            <person name="Bayul T."/>
            <person name="Berlin A."/>
            <person name="Bessette D."/>
            <person name="Bloom T."/>
            <person name="Blye J."/>
            <person name="Boguslavskiy L."/>
            <person name="Bonnet C."/>
            <person name="Boukhgalter B."/>
            <person name="Bourzgui I."/>
            <person name="Brown A."/>
            <person name="Cahill P."/>
            <person name="Channer S."/>
            <person name="Cheshatsang Y."/>
            <person name="Chuda L."/>
            <person name="Citroen M."/>
            <person name="Collymore A."/>
            <person name="Cooke P."/>
            <person name="Costello M."/>
            <person name="D'Aco K."/>
            <person name="Daza R."/>
            <person name="De Haan G."/>
            <person name="DeGray S."/>
            <person name="DeMaso C."/>
            <person name="Dhargay N."/>
            <person name="Dooley K."/>
            <person name="Dooley E."/>
            <person name="Doricent M."/>
            <person name="Dorje P."/>
            <person name="Dorjee K."/>
            <person name="Dupes A."/>
            <person name="Elong R."/>
            <person name="Falk J."/>
            <person name="Farina A."/>
            <person name="Faro S."/>
            <person name="Ferguson D."/>
            <person name="Fisher S."/>
            <person name="Foley C.D."/>
            <person name="Franke A."/>
            <person name="Friedrich D."/>
            <person name="Gadbois L."/>
            <person name="Gearin G."/>
            <person name="Gearin C.R."/>
            <person name="Giannoukos G."/>
            <person name="Goode T."/>
            <person name="Graham J."/>
            <person name="Grandbois E."/>
            <person name="Grewal S."/>
            <person name="Gyaltsen K."/>
            <person name="Hafez N."/>
            <person name="Hagos B."/>
            <person name="Hall J."/>
            <person name="Henson C."/>
            <person name="Hollinger A."/>
            <person name="Honan T."/>
            <person name="Huard M.D."/>
            <person name="Hughes L."/>
            <person name="Hurhula B."/>
            <person name="Husby M.E."/>
            <person name="Kamat A."/>
            <person name="Kanga B."/>
            <person name="Kashin S."/>
            <person name="Khazanovich D."/>
            <person name="Kisner P."/>
            <person name="Lance K."/>
            <person name="Lara M."/>
            <person name="Lee W."/>
            <person name="Lennon N."/>
            <person name="Letendre F."/>
            <person name="LeVine R."/>
            <person name="Lipovsky A."/>
            <person name="Liu X."/>
            <person name="Liu J."/>
            <person name="Liu S."/>
            <person name="Lokyitsang T."/>
            <person name="Lokyitsang Y."/>
            <person name="Lubonja R."/>
            <person name="Lui A."/>
            <person name="MacDonald P."/>
            <person name="Magnisalis V."/>
            <person name="Maru K."/>
            <person name="Matthews C."/>
            <person name="McCusker W."/>
            <person name="McDonough S."/>
            <person name="Mehta T."/>
            <person name="Meldrim J."/>
            <person name="Meneus L."/>
            <person name="Mihai O."/>
            <person name="Mihalev A."/>
            <person name="Mihova T."/>
            <person name="Mittelman R."/>
            <person name="Mlenga V."/>
            <person name="Montmayeur A."/>
            <person name="Mulrain L."/>
            <person name="Navidi A."/>
            <person name="Naylor J."/>
            <person name="Negash T."/>
            <person name="Nguyen T."/>
            <person name="Nguyen N."/>
            <person name="Nicol R."/>
            <person name="Norbu C."/>
            <person name="Norbu N."/>
            <person name="Novod N."/>
            <person name="O'Neill B."/>
            <person name="Osman S."/>
            <person name="Markiewicz E."/>
            <person name="Oyono O.L."/>
            <person name="Patti C."/>
            <person name="Phunkhang P."/>
            <person name="Pierre F."/>
            <person name="Priest M."/>
            <person name="Raghuraman S."/>
            <person name="Rege F."/>
            <person name="Reyes R."/>
            <person name="Rise C."/>
            <person name="Rogov P."/>
            <person name="Ross K."/>
            <person name="Ryan E."/>
            <person name="Settipalli S."/>
            <person name="Shea T."/>
            <person name="Sherpa N."/>
            <person name="Shi L."/>
            <person name="Shih D."/>
            <person name="Sparrow T."/>
            <person name="Spaulding J."/>
            <person name="Stalker J."/>
            <person name="Stange-Thomann N."/>
            <person name="Stavropoulos S."/>
            <person name="Stone C."/>
            <person name="Strader C."/>
            <person name="Tesfaye S."/>
            <person name="Thomson T."/>
            <person name="Thoulutsang Y."/>
            <person name="Thoulutsang D."/>
            <person name="Topham K."/>
            <person name="Topping I."/>
            <person name="Tsamla T."/>
            <person name="Vassiliev H."/>
            <person name="Vo A."/>
            <person name="Wangchuk T."/>
            <person name="Wangdi T."/>
            <person name="Weiand M."/>
            <person name="Wilkinson J."/>
            <person name="Wilson A."/>
            <person name="Yadav S."/>
            <person name="Young G."/>
            <person name="Yu Q."/>
            <person name="Zembek L."/>
            <person name="Zhong D."/>
            <person name="Zimmer A."/>
            <person name="Zwirko Z."/>
            <person name="Jaffe D.B."/>
            <person name="Alvarez P."/>
            <person name="Brockman W."/>
            <person name="Butler J."/>
            <person name="Chin C."/>
            <person name="Gnerre S."/>
            <person name="Grabherr M."/>
            <person name="Kleber M."/>
            <person name="Mauceli E."/>
            <person name="MacCallum I."/>
        </authorList>
    </citation>
    <scope>NUCLEOTIDE SEQUENCE [LARGE SCALE GENOMIC DNA]</scope>
    <source>
        <strain evidence="4">Tucson 15010-1051.87</strain>
    </source>
</reference>
<feature type="signal peptide" evidence="1">
    <location>
        <begin position="1"/>
        <end position="23"/>
    </location>
</feature>
<dbReference type="Pfam" id="PF05444">
    <property type="entry name" value="DUF753"/>
    <property type="match status" value="3"/>
</dbReference>
<dbReference type="Proteomes" id="UP000008792">
    <property type="component" value="Unassembled WGS sequence"/>
</dbReference>
<dbReference type="AlphaFoldDB" id="B4LSI7"/>
<feature type="domain" description="DUF753" evidence="2">
    <location>
        <begin position="320"/>
        <end position="396"/>
    </location>
</feature>
<dbReference type="EMBL" id="CH940649">
    <property type="protein sequence ID" value="EDW64809.1"/>
    <property type="molecule type" value="Genomic_DNA"/>
</dbReference>